<keyword evidence="6" id="KW-1185">Reference proteome</keyword>
<dbReference type="InterPro" id="IPR037459">
    <property type="entry name" value="RhgT-like"/>
</dbReference>
<name>H3ZCB2_9ALTE</name>
<dbReference type="AlphaFoldDB" id="H3ZCB2"/>
<dbReference type="STRING" id="1129374.AJE_04926"/>
<dbReference type="RefSeq" id="WP_008949938.1">
    <property type="nucleotide sequence ID" value="NZ_AHTH01000010.1"/>
</dbReference>
<protein>
    <submittedName>
        <fullName evidence="5">GntR family transcriptional regulator</fullName>
    </submittedName>
</protein>
<evidence type="ECO:0000256" key="2">
    <source>
        <dbReference type="ARBA" id="ARBA00022801"/>
    </source>
</evidence>
<sequence length="257" mass="28585">MKWAICYLLLCALPLAAKTPEPNPQPSLVPIRLHLVGDSTMSVKANPAYPERGWGELLPAFMLPQLTIINHAANGRSTRRFINEGRWQLLLSELSAGDYVLIQFGHNDQKIADPTRYAAPDSDYQAFLRQFVADIRAKNAIPLLASSICRRNFNSDALLVRDLTAYAYAAAQVAAELDVSFFDLQQLSCDFIANAGPAGSQPYFIQIPADLYSKFPTGTTDNTHLTLQGAAKIAQFFVRELKRQQHPLAGYVYRELL</sequence>
<feature type="signal peptide" evidence="3">
    <location>
        <begin position="1"/>
        <end position="17"/>
    </location>
</feature>
<dbReference type="Pfam" id="PF13472">
    <property type="entry name" value="Lipase_GDSL_2"/>
    <property type="match status" value="1"/>
</dbReference>
<evidence type="ECO:0000313" key="5">
    <source>
        <dbReference type="EMBL" id="EHR41704.1"/>
    </source>
</evidence>
<comment type="caution">
    <text evidence="5">The sequence shown here is derived from an EMBL/GenBank/DDBJ whole genome shotgun (WGS) entry which is preliminary data.</text>
</comment>
<dbReference type="PANTHER" id="PTHR43695:SF1">
    <property type="entry name" value="RHAMNOGALACTURONAN ACETYLESTERASE"/>
    <property type="match status" value="1"/>
</dbReference>
<dbReference type="eggNOG" id="COG2755">
    <property type="taxonomic scope" value="Bacteria"/>
</dbReference>
<gene>
    <name evidence="5" type="ORF">AJE_04926</name>
</gene>
<dbReference type="InterPro" id="IPR013830">
    <property type="entry name" value="SGNH_hydro"/>
</dbReference>
<proteinExistence type="inferred from homology"/>
<feature type="chain" id="PRO_5003591012" evidence="3">
    <location>
        <begin position="18"/>
        <end position="257"/>
    </location>
</feature>
<dbReference type="Proteomes" id="UP000012046">
    <property type="component" value="Unassembled WGS sequence"/>
</dbReference>
<organism evidence="5 6">
    <name type="scientific">Alishewanella jeotgali KCTC 22429</name>
    <dbReference type="NCBI Taxonomy" id="1129374"/>
    <lineage>
        <taxon>Bacteria</taxon>
        <taxon>Pseudomonadati</taxon>
        <taxon>Pseudomonadota</taxon>
        <taxon>Gammaproteobacteria</taxon>
        <taxon>Alteromonadales</taxon>
        <taxon>Alteromonadaceae</taxon>
        <taxon>Alishewanella</taxon>
    </lineage>
</organism>
<keyword evidence="3" id="KW-0732">Signal</keyword>
<evidence type="ECO:0000256" key="1">
    <source>
        <dbReference type="ARBA" id="ARBA00008668"/>
    </source>
</evidence>
<dbReference type="PATRIC" id="fig|1129374.4.peg.991"/>
<dbReference type="InterPro" id="IPR036514">
    <property type="entry name" value="SGNH_hydro_sf"/>
</dbReference>
<keyword evidence="2" id="KW-0378">Hydrolase</keyword>
<comment type="similarity">
    <text evidence="1">Belongs to the 'GDSL' lipolytic enzyme family.</text>
</comment>
<dbReference type="Gene3D" id="3.40.50.1110">
    <property type="entry name" value="SGNH hydrolase"/>
    <property type="match status" value="1"/>
</dbReference>
<dbReference type="PANTHER" id="PTHR43695">
    <property type="entry name" value="PUTATIVE (AFU_ORTHOLOGUE AFUA_2G17250)-RELATED"/>
    <property type="match status" value="1"/>
</dbReference>
<evidence type="ECO:0000259" key="4">
    <source>
        <dbReference type="Pfam" id="PF13472"/>
    </source>
</evidence>
<evidence type="ECO:0000256" key="3">
    <source>
        <dbReference type="SAM" id="SignalP"/>
    </source>
</evidence>
<evidence type="ECO:0000313" key="6">
    <source>
        <dbReference type="Proteomes" id="UP000012046"/>
    </source>
</evidence>
<dbReference type="SUPFAM" id="SSF52266">
    <property type="entry name" value="SGNH hydrolase"/>
    <property type="match status" value="1"/>
</dbReference>
<dbReference type="EMBL" id="AHTH01000010">
    <property type="protein sequence ID" value="EHR41704.1"/>
    <property type="molecule type" value="Genomic_DNA"/>
</dbReference>
<feature type="domain" description="SGNH hydrolase-type esterase" evidence="4">
    <location>
        <begin position="36"/>
        <end position="195"/>
    </location>
</feature>
<reference evidence="5 6" key="1">
    <citation type="journal article" date="2012" name="J. Bacteriol.">
        <title>Genome Sequence of Extracellular-Protease-Producing Alishewanella jeotgali Isolated from Traditional Korean Fermented Seafood.</title>
        <authorList>
            <person name="Jung J."/>
            <person name="Chun J."/>
            <person name="Park W."/>
        </authorList>
    </citation>
    <scope>NUCLEOTIDE SEQUENCE [LARGE SCALE GENOMIC DNA]</scope>
    <source>
        <strain evidence="5 6">KCTC 22429</strain>
    </source>
</reference>
<dbReference type="GO" id="GO:0016788">
    <property type="term" value="F:hydrolase activity, acting on ester bonds"/>
    <property type="evidence" value="ECO:0007669"/>
    <property type="project" value="UniProtKB-ARBA"/>
</dbReference>
<dbReference type="CDD" id="cd01821">
    <property type="entry name" value="Rhamnogalacturan_acetylesterase_like"/>
    <property type="match status" value="1"/>
</dbReference>
<accession>H3ZCB2</accession>